<comment type="caution">
    <text evidence="1">The sequence shown here is derived from an EMBL/GenBank/DDBJ whole genome shotgun (WGS) entry which is preliminary data.</text>
</comment>
<dbReference type="OrthoDB" id="3525185at2759"/>
<evidence type="ECO:0008006" key="3">
    <source>
        <dbReference type="Google" id="ProtNLM"/>
    </source>
</evidence>
<reference evidence="1 2" key="1">
    <citation type="submission" date="2020-01" db="EMBL/GenBank/DDBJ databases">
        <authorList>
            <consortium name="DOE Joint Genome Institute"/>
            <person name="Haridas S."/>
            <person name="Albert R."/>
            <person name="Binder M."/>
            <person name="Bloem J."/>
            <person name="Labutti K."/>
            <person name="Salamov A."/>
            <person name="Andreopoulos B."/>
            <person name="Baker S.E."/>
            <person name="Barry K."/>
            <person name="Bills G."/>
            <person name="Bluhm B.H."/>
            <person name="Cannon C."/>
            <person name="Castanera R."/>
            <person name="Culley D.E."/>
            <person name="Daum C."/>
            <person name="Ezra D."/>
            <person name="Gonzalez J.B."/>
            <person name="Henrissat B."/>
            <person name="Kuo A."/>
            <person name="Liang C."/>
            <person name="Lipzen A."/>
            <person name="Lutzoni F."/>
            <person name="Magnuson J."/>
            <person name="Mondo S."/>
            <person name="Nolan M."/>
            <person name="Ohm R."/>
            <person name="Pangilinan J."/>
            <person name="Park H.-J.H."/>
            <person name="Ramirez L."/>
            <person name="Alfaro M."/>
            <person name="Sun H."/>
            <person name="Tritt A."/>
            <person name="Yoshinaga Y."/>
            <person name="Zwiers L.-H.L."/>
            <person name="Turgeon B.G."/>
            <person name="Goodwin S.B."/>
            <person name="Spatafora J.W."/>
            <person name="Crous P.W."/>
            <person name="Grigoriev I.V."/>
        </authorList>
    </citation>
    <scope>NUCLEOTIDE SEQUENCE [LARGE SCALE GENOMIC DNA]</scope>
    <source>
        <strain evidence="1 2">CBS 611.86</strain>
    </source>
</reference>
<dbReference type="Proteomes" id="UP000481861">
    <property type="component" value="Unassembled WGS sequence"/>
</dbReference>
<gene>
    <name evidence="1" type="ORF">BDV95DRAFT_630794</name>
</gene>
<dbReference type="PANTHER" id="PTHR38111:SF11">
    <property type="entry name" value="TRANSCRIPTION FACTOR DOMAIN-CONTAINING PROTEIN-RELATED"/>
    <property type="match status" value="1"/>
</dbReference>
<keyword evidence="2" id="KW-1185">Reference proteome</keyword>
<dbReference type="EMBL" id="JAADJZ010000020">
    <property type="protein sequence ID" value="KAF2868240.1"/>
    <property type="molecule type" value="Genomic_DNA"/>
</dbReference>
<sequence>MVAQINQRALITQAFYGNFLIYFTSDGEGRDLQNRTTWMHSLPQLSSDGSNTALELAVQATAAAYCGIESSNAALVQDACALYGQALQAHARVLRSQAREAVTVHMVSTSVMLSLFEAMQATTADAYRAHIHGAAKMIEATSAGQCLGGVMCQLFFHVRTQMAFVYLTTQKGLRIPVRKILVETLEYRRLPTFQKLISHIATLAEIYVNFKSGGDGEQLIDLGVYAHVKAEVEALCLEYAQTAESRSETLTLVSATTGQRSYRDAFTALCIAYFASARILFALLAPRVAASYPDLTDYFASILDVAAYLRSHKIGCAYMRMATPLFLVALHSPRGGQRGRAVGVFEEWRGGCMAGISALALERIYSWRKGEDMFGEGGYEEVEVEEEDWFKGGKRVRVPLKRFYFEDWVAQM</sequence>
<protein>
    <recommendedName>
        <fullName evidence="3">Fungal-specific transcription factor domain-containing protein</fullName>
    </recommendedName>
</protein>
<accession>A0A7C8M2M2</accession>
<organism evidence="1 2">
    <name type="scientific">Massariosphaeria phaeospora</name>
    <dbReference type="NCBI Taxonomy" id="100035"/>
    <lineage>
        <taxon>Eukaryota</taxon>
        <taxon>Fungi</taxon>
        <taxon>Dikarya</taxon>
        <taxon>Ascomycota</taxon>
        <taxon>Pezizomycotina</taxon>
        <taxon>Dothideomycetes</taxon>
        <taxon>Pleosporomycetidae</taxon>
        <taxon>Pleosporales</taxon>
        <taxon>Pleosporales incertae sedis</taxon>
        <taxon>Massariosphaeria</taxon>
    </lineage>
</organism>
<dbReference type="PANTHER" id="PTHR38111">
    <property type="entry name" value="ZN(2)-C6 FUNGAL-TYPE DOMAIN-CONTAINING PROTEIN-RELATED"/>
    <property type="match status" value="1"/>
</dbReference>
<evidence type="ECO:0000313" key="2">
    <source>
        <dbReference type="Proteomes" id="UP000481861"/>
    </source>
</evidence>
<name>A0A7C8M2M2_9PLEO</name>
<dbReference type="InterPro" id="IPR053178">
    <property type="entry name" value="Osmoadaptation_assoc"/>
</dbReference>
<evidence type="ECO:0000313" key="1">
    <source>
        <dbReference type="EMBL" id="KAF2868240.1"/>
    </source>
</evidence>
<dbReference type="AlphaFoldDB" id="A0A7C8M2M2"/>
<proteinExistence type="predicted"/>